<keyword evidence="2" id="KW-1185">Reference proteome</keyword>
<dbReference type="EMBL" id="JBBNAF010000013">
    <property type="protein sequence ID" value="KAK9087023.1"/>
    <property type="molecule type" value="Genomic_DNA"/>
</dbReference>
<gene>
    <name evidence="1" type="ORF">Syun_029417</name>
</gene>
<name>A0AAP0ED61_9MAGN</name>
<reference evidence="1 2" key="1">
    <citation type="submission" date="2024-01" db="EMBL/GenBank/DDBJ databases">
        <title>Genome assemblies of Stephania.</title>
        <authorList>
            <person name="Yang L."/>
        </authorList>
    </citation>
    <scope>NUCLEOTIDE SEQUENCE [LARGE SCALE GENOMIC DNA]</scope>
    <source>
        <strain evidence="1">YNDBR</strain>
        <tissue evidence="1">Leaf</tissue>
    </source>
</reference>
<proteinExistence type="predicted"/>
<protein>
    <submittedName>
        <fullName evidence="1">Uncharacterized protein</fullName>
    </submittedName>
</protein>
<sequence>MIALGTHEGIVLILVFLKNQKKKIEEIMFVECHIDNSDLFNVWRKIFTTIGKSLPCTIASSLLYHRGWLKSCATLGKACREKMRRDKLNVEFVEELLAYIDKFVGGGALAALPGGMVGIVLATGGNSSNEAIPRGKWSNAQINQPSLFAGTDGQSNHSTCSFFLLGLTRGKSII</sequence>
<evidence type="ECO:0000313" key="2">
    <source>
        <dbReference type="Proteomes" id="UP001420932"/>
    </source>
</evidence>
<dbReference type="AlphaFoldDB" id="A0AAP0ED61"/>
<dbReference type="Proteomes" id="UP001420932">
    <property type="component" value="Unassembled WGS sequence"/>
</dbReference>
<accession>A0AAP0ED61</accession>
<evidence type="ECO:0000313" key="1">
    <source>
        <dbReference type="EMBL" id="KAK9087023.1"/>
    </source>
</evidence>
<comment type="caution">
    <text evidence="1">The sequence shown here is derived from an EMBL/GenBank/DDBJ whole genome shotgun (WGS) entry which is preliminary data.</text>
</comment>
<organism evidence="1 2">
    <name type="scientific">Stephania yunnanensis</name>
    <dbReference type="NCBI Taxonomy" id="152371"/>
    <lineage>
        <taxon>Eukaryota</taxon>
        <taxon>Viridiplantae</taxon>
        <taxon>Streptophyta</taxon>
        <taxon>Embryophyta</taxon>
        <taxon>Tracheophyta</taxon>
        <taxon>Spermatophyta</taxon>
        <taxon>Magnoliopsida</taxon>
        <taxon>Ranunculales</taxon>
        <taxon>Menispermaceae</taxon>
        <taxon>Menispermoideae</taxon>
        <taxon>Cissampelideae</taxon>
        <taxon>Stephania</taxon>
    </lineage>
</organism>